<evidence type="ECO:0000313" key="2">
    <source>
        <dbReference type="EMBL" id="PHN02503.1"/>
    </source>
</evidence>
<dbReference type="InterPro" id="IPR011051">
    <property type="entry name" value="RmlC_Cupin_sf"/>
</dbReference>
<dbReference type="AlphaFoldDB" id="A0A2D0N413"/>
<evidence type="ECO:0000313" key="3">
    <source>
        <dbReference type="Proteomes" id="UP000223913"/>
    </source>
</evidence>
<dbReference type="SUPFAM" id="SSF51182">
    <property type="entry name" value="RmlC-like cupins"/>
    <property type="match status" value="1"/>
</dbReference>
<dbReference type="InterPro" id="IPR014710">
    <property type="entry name" value="RmlC-like_jellyroll"/>
</dbReference>
<proteinExistence type="predicted"/>
<dbReference type="InterPro" id="IPR025979">
    <property type="entry name" value="ChrR-like_cupin_dom"/>
</dbReference>
<dbReference type="Pfam" id="PF12973">
    <property type="entry name" value="Cupin_7"/>
    <property type="match status" value="1"/>
</dbReference>
<dbReference type="RefSeq" id="WP_099154047.1">
    <property type="nucleotide sequence ID" value="NZ_PDUD01000039.1"/>
</dbReference>
<dbReference type="OrthoDB" id="2620172at2"/>
<reference evidence="2 3" key="1">
    <citation type="submission" date="2017-10" db="EMBL/GenBank/DDBJ databases">
        <title>The draft genome sequence of Lewinella nigricans NBRC 102662.</title>
        <authorList>
            <person name="Wang K."/>
        </authorList>
    </citation>
    <scope>NUCLEOTIDE SEQUENCE [LARGE SCALE GENOMIC DNA]</scope>
    <source>
        <strain evidence="2 3">NBRC 102662</strain>
    </source>
</reference>
<accession>A0A2D0N413</accession>
<protein>
    <submittedName>
        <fullName evidence="2">Anti-sigma factor</fullName>
    </submittedName>
</protein>
<organism evidence="2 3">
    <name type="scientific">Flavilitoribacter nigricans (strain ATCC 23147 / DSM 23189 / NBRC 102662 / NCIMB 1420 / SS-2)</name>
    <name type="common">Lewinella nigricans</name>
    <dbReference type="NCBI Taxonomy" id="1122177"/>
    <lineage>
        <taxon>Bacteria</taxon>
        <taxon>Pseudomonadati</taxon>
        <taxon>Bacteroidota</taxon>
        <taxon>Saprospiria</taxon>
        <taxon>Saprospirales</taxon>
        <taxon>Lewinellaceae</taxon>
        <taxon>Flavilitoribacter</taxon>
    </lineage>
</organism>
<dbReference type="Gene3D" id="2.60.120.10">
    <property type="entry name" value="Jelly Rolls"/>
    <property type="match status" value="1"/>
</dbReference>
<evidence type="ECO:0000259" key="1">
    <source>
        <dbReference type="Pfam" id="PF12973"/>
    </source>
</evidence>
<dbReference type="Proteomes" id="UP000223913">
    <property type="component" value="Unassembled WGS sequence"/>
</dbReference>
<gene>
    <name evidence="2" type="ORF">CRP01_31495</name>
</gene>
<dbReference type="EMBL" id="PDUD01000039">
    <property type="protein sequence ID" value="PHN02503.1"/>
    <property type="molecule type" value="Genomic_DNA"/>
</dbReference>
<sequence>MSTKIEDYIVNTISPKWTPLSEPGIDTAGLYVSTLRVDENGRPPSFLLKFEPGASYPYHNHPAGEELLVLEGSCIIAGATLEKGDYLYTPPNFKHSVRSETGCVLYFVVPEEVEIL</sequence>
<name>A0A2D0N413_FLAN2</name>
<keyword evidence="3" id="KW-1185">Reference proteome</keyword>
<feature type="domain" description="ChrR-like cupin" evidence="1">
    <location>
        <begin position="8"/>
        <end position="107"/>
    </location>
</feature>
<comment type="caution">
    <text evidence="2">The sequence shown here is derived from an EMBL/GenBank/DDBJ whole genome shotgun (WGS) entry which is preliminary data.</text>
</comment>